<dbReference type="PANTHER" id="PTHR33384:SF1">
    <property type="entry name" value="EXPRESSED PROTEIN"/>
    <property type="match status" value="1"/>
</dbReference>
<protein>
    <submittedName>
        <fullName evidence="1">Uncharacterized protein</fullName>
    </submittedName>
</protein>
<dbReference type="PANTHER" id="PTHR33384">
    <property type="entry name" value="EXPRESSED PROTEIN"/>
    <property type="match status" value="1"/>
</dbReference>
<evidence type="ECO:0000313" key="1">
    <source>
        <dbReference type="EMBL" id="THU62969.1"/>
    </source>
</evidence>
<name>A0A4S8JMN0_MUSBA</name>
<keyword evidence="2" id="KW-1185">Reference proteome</keyword>
<dbReference type="Proteomes" id="UP000317650">
    <property type="component" value="Chromosome 1"/>
</dbReference>
<sequence>MNHCAMQQNAFAAACEEMRAPFAFVDRKAPIFCPRPRRFSPLAAVVDPVRPVRWQSSHQSDFSDSNAGADPLDIFLAKDEELDQLATSPPFFCGSPPSRAANPVVHDARFGENHPPALFAPSPLTLSGPPMSPKQGCAHTKFGVLPATVRVDGFDCLNRDGRSCSGIAAVA</sequence>
<evidence type="ECO:0000313" key="2">
    <source>
        <dbReference type="Proteomes" id="UP000317650"/>
    </source>
</evidence>
<dbReference type="AlphaFoldDB" id="A0A4S8JMN0"/>
<reference evidence="1 2" key="1">
    <citation type="journal article" date="2019" name="Nat. Plants">
        <title>Genome sequencing of Musa balbisiana reveals subgenome evolution and function divergence in polyploid bananas.</title>
        <authorList>
            <person name="Yao X."/>
        </authorList>
    </citation>
    <scope>NUCLEOTIDE SEQUENCE [LARGE SCALE GENOMIC DNA]</scope>
    <source>
        <strain evidence="2">cv. DH-PKW</strain>
        <tissue evidence="1">Leaves</tissue>
    </source>
</reference>
<dbReference type="EMBL" id="PYDT01000004">
    <property type="protein sequence ID" value="THU62969.1"/>
    <property type="molecule type" value="Genomic_DNA"/>
</dbReference>
<organism evidence="1 2">
    <name type="scientific">Musa balbisiana</name>
    <name type="common">Banana</name>
    <dbReference type="NCBI Taxonomy" id="52838"/>
    <lineage>
        <taxon>Eukaryota</taxon>
        <taxon>Viridiplantae</taxon>
        <taxon>Streptophyta</taxon>
        <taxon>Embryophyta</taxon>
        <taxon>Tracheophyta</taxon>
        <taxon>Spermatophyta</taxon>
        <taxon>Magnoliopsida</taxon>
        <taxon>Liliopsida</taxon>
        <taxon>Zingiberales</taxon>
        <taxon>Musaceae</taxon>
        <taxon>Musa</taxon>
    </lineage>
</organism>
<accession>A0A4S8JMN0</accession>
<comment type="caution">
    <text evidence="1">The sequence shown here is derived from an EMBL/GenBank/DDBJ whole genome shotgun (WGS) entry which is preliminary data.</text>
</comment>
<gene>
    <name evidence="1" type="ORF">C4D60_Mb01t10760</name>
</gene>
<proteinExistence type="predicted"/>